<keyword evidence="5" id="KW-1185">Reference proteome</keyword>
<dbReference type="AlphaFoldDB" id="A0A4U0ZDG7"/>
<dbReference type="EMBL" id="SWCO01000002">
    <property type="protein sequence ID" value="TKB04421.1"/>
    <property type="molecule type" value="Genomic_DNA"/>
</dbReference>
<dbReference type="PANTHER" id="PTHR43278:SF4">
    <property type="entry name" value="NAD(P)H-DEPENDENT FMN-CONTAINING OXIDOREDUCTASE YWQN-RELATED"/>
    <property type="match status" value="1"/>
</dbReference>
<dbReference type="Pfam" id="PF03358">
    <property type="entry name" value="FMN_red"/>
    <property type="match status" value="1"/>
</dbReference>
<dbReference type="Proteomes" id="UP000305471">
    <property type="component" value="Unassembled WGS sequence"/>
</dbReference>
<reference evidence="4 5" key="1">
    <citation type="submission" date="2019-04" db="EMBL/GenBank/DDBJ databases">
        <title>Alteromonas portus sp. nov., an alginate lyase-excreting marine bacterium.</title>
        <authorList>
            <person name="Huang H."/>
            <person name="Mo K."/>
            <person name="Bao S."/>
        </authorList>
    </citation>
    <scope>NUCLEOTIDE SEQUENCE [LARGE SCALE GENOMIC DNA]</scope>
    <source>
        <strain evidence="4 5">HB161718</strain>
    </source>
</reference>
<keyword evidence="1" id="KW-0285">Flavoprotein</keyword>
<dbReference type="PANTHER" id="PTHR43278">
    <property type="entry name" value="NAD(P)H-DEPENDENT FMN-CONTAINING OXIDOREDUCTASE YWQN-RELATED"/>
    <property type="match status" value="1"/>
</dbReference>
<dbReference type="Gene3D" id="3.40.50.360">
    <property type="match status" value="1"/>
</dbReference>
<sequence>MESHENAVIAFHRKLLCPWDKDIDLKFLIVVASSRSDGNTAKLSHVIADSLQAEIIDLQNLSISYFDYQNRNKSDSFIPLIERIVSSDFVVFATPVYWYSMSAQMKTLFDRFTDLLTINKKLGRRLRGLSISVIATGTDEELPSSFKTQFELISDYLGLVYHEPLYCSCQEEFNFQQHQKTIQGYLSRISLQLL</sequence>
<keyword evidence="2" id="KW-0288">FMN</keyword>
<evidence type="ECO:0000256" key="2">
    <source>
        <dbReference type="ARBA" id="ARBA00022643"/>
    </source>
</evidence>
<name>A0A4U0ZDG7_9ALTE</name>
<organism evidence="4 5">
    <name type="scientific">Alteromonas portus</name>
    <dbReference type="NCBI Taxonomy" id="2565549"/>
    <lineage>
        <taxon>Bacteria</taxon>
        <taxon>Pseudomonadati</taxon>
        <taxon>Pseudomonadota</taxon>
        <taxon>Gammaproteobacteria</taxon>
        <taxon>Alteromonadales</taxon>
        <taxon>Alteromonadaceae</taxon>
        <taxon>Alteromonas/Salinimonas group</taxon>
        <taxon>Alteromonas</taxon>
    </lineage>
</organism>
<evidence type="ECO:0000259" key="3">
    <source>
        <dbReference type="Pfam" id="PF03358"/>
    </source>
</evidence>
<dbReference type="InterPro" id="IPR029039">
    <property type="entry name" value="Flavoprotein-like_sf"/>
</dbReference>
<protein>
    <submittedName>
        <fullName evidence="4">NAD(P)H-dependent oxidoreductase</fullName>
    </submittedName>
</protein>
<accession>A0A4U0ZDG7</accession>
<proteinExistence type="predicted"/>
<evidence type="ECO:0000313" key="5">
    <source>
        <dbReference type="Proteomes" id="UP000305471"/>
    </source>
</evidence>
<evidence type="ECO:0000256" key="1">
    <source>
        <dbReference type="ARBA" id="ARBA00022630"/>
    </source>
</evidence>
<evidence type="ECO:0000313" key="4">
    <source>
        <dbReference type="EMBL" id="TKB04421.1"/>
    </source>
</evidence>
<gene>
    <name evidence="4" type="ORF">E5672_06370</name>
</gene>
<dbReference type="SUPFAM" id="SSF52218">
    <property type="entry name" value="Flavoproteins"/>
    <property type="match status" value="1"/>
</dbReference>
<comment type="caution">
    <text evidence="4">The sequence shown here is derived from an EMBL/GenBank/DDBJ whole genome shotgun (WGS) entry which is preliminary data.</text>
</comment>
<dbReference type="InterPro" id="IPR005025">
    <property type="entry name" value="FMN_Rdtase-like_dom"/>
</dbReference>
<feature type="domain" description="NADPH-dependent FMN reductase-like" evidence="3">
    <location>
        <begin position="26"/>
        <end position="138"/>
    </location>
</feature>
<dbReference type="InterPro" id="IPR051796">
    <property type="entry name" value="ISF_SsuE-like"/>
</dbReference>
<dbReference type="GO" id="GO:0016491">
    <property type="term" value="F:oxidoreductase activity"/>
    <property type="evidence" value="ECO:0007669"/>
    <property type="project" value="InterPro"/>
</dbReference>